<evidence type="ECO:0000256" key="1">
    <source>
        <dbReference type="SAM" id="MobiDB-lite"/>
    </source>
</evidence>
<dbReference type="Proteomes" id="UP001501525">
    <property type="component" value="Unassembled WGS sequence"/>
</dbReference>
<keyword evidence="4" id="KW-1185">Reference proteome</keyword>
<proteinExistence type="predicted"/>
<gene>
    <name evidence="3" type="ORF">GCM10023260_14870</name>
</gene>
<evidence type="ECO:0000256" key="2">
    <source>
        <dbReference type="SAM" id="SignalP"/>
    </source>
</evidence>
<evidence type="ECO:0008006" key="5">
    <source>
        <dbReference type="Google" id="ProtNLM"/>
    </source>
</evidence>
<feature type="signal peptide" evidence="2">
    <location>
        <begin position="1"/>
        <end position="20"/>
    </location>
</feature>
<protein>
    <recommendedName>
        <fullName evidence="5">VirB5</fullName>
    </recommendedName>
</protein>
<name>A0ABP9MYT3_9HYPH</name>
<feature type="chain" id="PRO_5046339053" description="VirB5" evidence="2">
    <location>
        <begin position="21"/>
        <end position="145"/>
    </location>
</feature>
<dbReference type="InterPro" id="IPR023220">
    <property type="entry name" value="T4SS_VirB5-domain"/>
</dbReference>
<dbReference type="EMBL" id="BAABIY010000096">
    <property type="protein sequence ID" value="GAA5102703.1"/>
    <property type="molecule type" value="Genomic_DNA"/>
</dbReference>
<comment type="caution">
    <text evidence="3">The sequence shown here is derived from an EMBL/GenBank/DDBJ whole genome shotgun (WGS) entry which is preliminary data.</text>
</comment>
<dbReference type="RefSeq" id="WP_345097385.1">
    <property type="nucleotide sequence ID" value="NZ_BAABIY010000096.1"/>
</dbReference>
<organism evidence="3 4">
    <name type="scientific">Bartonella acomydis</name>
    <dbReference type="NCBI Taxonomy" id="686234"/>
    <lineage>
        <taxon>Bacteria</taxon>
        <taxon>Pseudomonadati</taxon>
        <taxon>Pseudomonadota</taxon>
        <taxon>Alphaproteobacteria</taxon>
        <taxon>Hyphomicrobiales</taxon>
        <taxon>Bartonellaceae</taxon>
        <taxon>Bartonella</taxon>
    </lineage>
</organism>
<keyword evidence="2" id="KW-0732">Signal</keyword>
<reference evidence="4" key="1">
    <citation type="journal article" date="2019" name="Int. J. Syst. Evol. Microbiol.">
        <title>The Global Catalogue of Microorganisms (GCM) 10K type strain sequencing project: providing services to taxonomists for standard genome sequencing and annotation.</title>
        <authorList>
            <consortium name="The Broad Institute Genomics Platform"/>
            <consortium name="The Broad Institute Genome Sequencing Center for Infectious Disease"/>
            <person name="Wu L."/>
            <person name="Ma J."/>
        </authorList>
    </citation>
    <scope>NUCLEOTIDE SEQUENCE [LARGE SCALE GENOMIC DNA]</scope>
    <source>
        <strain evidence="4">JCM 17706</strain>
    </source>
</reference>
<accession>A0ABP9MYT3</accession>
<evidence type="ECO:0000313" key="4">
    <source>
        <dbReference type="Proteomes" id="UP001501525"/>
    </source>
</evidence>
<feature type="region of interest" description="Disordered" evidence="1">
    <location>
        <begin position="110"/>
        <end position="129"/>
    </location>
</feature>
<dbReference type="Gene3D" id="1.20.58.430">
    <property type="entry name" value="Type IV secretion system, VirB5-domain"/>
    <property type="match status" value="1"/>
</dbReference>
<sequence>MKKYGLITLLSLSFTSHTIAQDTEEYYKNALESTQKLNAVKSETAESIYMSTTEHVKKIENINQQLETIKAKTEVKPEEFQALQIQLTLLQAKLQTDIVKLQSLSMIEAKDKKTTEEIREEEAQKQHEELAEQLKQKLESSNVGL</sequence>
<evidence type="ECO:0000313" key="3">
    <source>
        <dbReference type="EMBL" id="GAA5102703.1"/>
    </source>
</evidence>